<reference evidence="1 2" key="1">
    <citation type="submission" date="2024-01" db="EMBL/GenBank/DDBJ databases">
        <authorList>
            <person name="Deng Y."/>
            <person name="Su J."/>
        </authorList>
    </citation>
    <scope>NUCLEOTIDE SEQUENCE [LARGE SCALE GENOMIC DNA]</scope>
    <source>
        <strain evidence="1 2">CPCC 100088</strain>
    </source>
</reference>
<reference evidence="1 2" key="2">
    <citation type="submission" date="2024-06" db="EMBL/GenBank/DDBJ databases">
        <title>Thioclava kandeliae sp. nov. from a rhizosphere soil sample of Kandelia candel in a mangrove.</title>
        <authorList>
            <person name="Mu T."/>
        </authorList>
    </citation>
    <scope>NUCLEOTIDE SEQUENCE [LARGE SCALE GENOMIC DNA]</scope>
    <source>
        <strain evidence="1 2">CPCC 100088</strain>
    </source>
</reference>
<comment type="caution">
    <text evidence="1">The sequence shown here is derived from an EMBL/GenBank/DDBJ whole genome shotgun (WGS) entry which is preliminary data.</text>
</comment>
<sequence>MAMGNDLTETAREALQGILGDKRRLPTDEERDKALLILKAQGRDARLSVKAIAEAIRLHFAQEAPNGLSSW</sequence>
<gene>
    <name evidence="1" type="ORF">VSX56_07485</name>
</gene>
<dbReference type="RefSeq" id="WP_350936085.1">
    <property type="nucleotide sequence ID" value="NZ_JAYWLC010000004.1"/>
</dbReference>
<proteinExistence type="predicted"/>
<evidence type="ECO:0000313" key="1">
    <source>
        <dbReference type="EMBL" id="MER5171616.1"/>
    </source>
</evidence>
<dbReference type="Proteomes" id="UP001438953">
    <property type="component" value="Unassembled WGS sequence"/>
</dbReference>
<dbReference type="EMBL" id="JAYWLC010000004">
    <property type="protein sequence ID" value="MER5171616.1"/>
    <property type="molecule type" value="Genomic_DNA"/>
</dbReference>
<evidence type="ECO:0000313" key="2">
    <source>
        <dbReference type="Proteomes" id="UP001438953"/>
    </source>
</evidence>
<name>A0ABV1SGF4_9RHOB</name>
<keyword evidence="2" id="KW-1185">Reference proteome</keyword>
<accession>A0ABV1SGF4</accession>
<protein>
    <submittedName>
        <fullName evidence="1">Uncharacterized protein</fullName>
    </submittedName>
</protein>
<organism evidence="1 2">
    <name type="scientific">Thioclava kandeliae</name>
    <dbReference type="NCBI Taxonomy" id="3070818"/>
    <lineage>
        <taxon>Bacteria</taxon>
        <taxon>Pseudomonadati</taxon>
        <taxon>Pseudomonadota</taxon>
        <taxon>Alphaproteobacteria</taxon>
        <taxon>Rhodobacterales</taxon>
        <taxon>Paracoccaceae</taxon>
        <taxon>Thioclava</taxon>
    </lineage>
</organism>